<dbReference type="OrthoDB" id="7276639at2"/>
<feature type="coiled-coil region" evidence="1">
    <location>
        <begin position="51"/>
        <end position="78"/>
    </location>
</feature>
<evidence type="ECO:0000313" key="2">
    <source>
        <dbReference type="EMBL" id="POF62176.1"/>
    </source>
</evidence>
<dbReference type="AlphaFoldDB" id="A0A2S3VZZ7"/>
<proteinExistence type="predicted"/>
<dbReference type="EMBL" id="POTC01000031">
    <property type="protein sequence ID" value="POF62176.1"/>
    <property type="molecule type" value="Genomic_DNA"/>
</dbReference>
<protein>
    <submittedName>
        <fullName evidence="2">Uncharacterized protein</fullName>
    </submittedName>
</protein>
<comment type="caution">
    <text evidence="2">The sequence shown here is derived from an EMBL/GenBank/DDBJ whole genome shotgun (WGS) entry which is preliminary data.</text>
</comment>
<evidence type="ECO:0000313" key="3">
    <source>
        <dbReference type="Proteomes" id="UP000237344"/>
    </source>
</evidence>
<name>A0A2S3VZZ7_9PROT</name>
<dbReference type="Proteomes" id="UP000237344">
    <property type="component" value="Unassembled WGS sequence"/>
</dbReference>
<organism evidence="2 3">
    <name type="scientific">Novacetimonas maltaceti</name>
    <dbReference type="NCBI Taxonomy" id="1203393"/>
    <lineage>
        <taxon>Bacteria</taxon>
        <taxon>Pseudomonadati</taxon>
        <taxon>Pseudomonadota</taxon>
        <taxon>Alphaproteobacteria</taxon>
        <taxon>Acetobacterales</taxon>
        <taxon>Acetobacteraceae</taxon>
        <taxon>Novacetimonas</taxon>
    </lineage>
</organism>
<gene>
    <name evidence="2" type="ORF">KMAL_21900</name>
</gene>
<keyword evidence="1" id="KW-0175">Coiled coil</keyword>
<evidence type="ECO:0000256" key="1">
    <source>
        <dbReference type="SAM" id="Coils"/>
    </source>
</evidence>
<reference evidence="2 3" key="1">
    <citation type="submission" date="2018-01" db="EMBL/GenBank/DDBJ databases">
        <title>Draft Genome Sequence of Komagataeibacter maltaceti LMG 1529, a Vinegar Producing Acetic Acid Bacterium Isolated from Malt Vinegar Brewery Acetifiers.</title>
        <authorList>
            <person name="Zhang Q."/>
            <person name="Hollensteiner J."/>
            <person name="Poehlein A."/>
            <person name="Daniel R."/>
        </authorList>
    </citation>
    <scope>NUCLEOTIDE SEQUENCE [LARGE SCALE GENOMIC DNA]</scope>
    <source>
        <strain evidence="2 3">LMG 1529</strain>
    </source>
</reference>
<accession>A0A2S3VZZ7</accession>
<dbReference type="RefSeq" id="WP_110095754.1">
    <property type="nucleotide sequence ID" value="NZ_NKUE01000024.1"/>
</dbReference>
<keyword evidence="3" id="KW-1185">Reference proteome</keyword>
<sequence length="89" mass="10166">MPGRIIPRGIAIEYGRNFGLRYDRGDMPSISLFVVRIYALRDGMAGIVLRFVGDRQQLREARDEITRLKDKCADQCRDCPLLPGRQDPS</sequence>